<gene>
    <name evidence="2" type="ORF">H9Q78_06230</name>
</gene>
<reference evidence="2 3" key="1">
    <citation type="submission" date="2020-08" db="EMBL/GenBank/DDBJ databases">
        <authorList>
            <person name="Liu C."/>
            <person name="Sun Q."/>
        </authorList>
    </citation>
    <scope>NUCLEOTIDE SEQUENCE [LARGE SCALE GENOMIC DNA]</scope>
    <source>
        <strain evidence="2 3">NSJ-38</strain>
    </source>
</reference>
<evidence type="ECO:0000313" key="2">
    <source>
        <dbReference type="EMBL" id="QNM06708.1"/>
    </source>
</evidence>
<name>A0A7G9G7C6_9FIRM</name>
<dbReference type="RefSeq" id="WP_249304348.1">
    <property type="nucleotide sequence ID" value="NZ_CP060634.1"/>
</dbReference>
<evidence type="ECO:0000259" key="1">
    <source>
        <dbReference type="PROSITE" id="PS50995"/>
    </source>
</evidence>
<organism evidence="2 3">
    <name type="scientific">Qiania dongpingensis</name>
    <dbReference type="NCBI Taxonomy" id="2763669"/>
    <lineage>
        <taxon>Bacteria</taxon>
        <taxon>Bacillati</taxon>
        <taxon>Bacillota</taxon>
        <taxon>Clostridia</taxon>
        <taxon>Lachnospirales</taxon>
        <taxon>Lachnospiraceae</taxon>
        <taxon>Qiania</taxon>
    </lineage>
</organism>
<dbReference type="InterPro" id="IPR039422">
    <property type="entry name" value="MarR/SlyA-like"/>
</dbReference>
<dbReference type="Pfam" id="PF12802">
    <property type="entry name" value="MarR_2"/>
    <property type="match status" value="1"/>
</dbReference>
<protein>
    <submittedName>
        <fullName evidence="2">Winged helix-turn-helix transcriptional regulator</fullName>
    </submittedName>
</protein>
<dbReference type="EMBL" id="CP060634">
    <property type="protein sequence ID" value="QNM06708.1"/>
    <property type="molecule type" value="Genomic_DNA"/>
</dbReference>
<dbReference type="AlphaFoldDB" id="A0A7G9G7C6"/>
<dbReference type="PANTHER" id="PTHR33164">
    <property type="entry name" value="TRANSCRIPTIONAL REGULATOR, MARR FAMILY"/>
    <property type="match status" value="1"/>
</dbReference>
<accession>A0A7G9G7C6</accession>
<dbReference type="InterPro" id="IPR000835">
    <property type="entry name" value="HTH_MarR-typ"/>
</dbReference>
<dbReference type="SUPFAM" id="SSF46785">
    <property type="entry name" value="Winged helix' DNA-binding domain"/>
    <property type="match status" value="1"/>
</dbReference>
<dbReference type="InterPro" id="IPR036388">
    <property type="entry name" value="WH-like_DNA-bd_sf"/>
</dbReference>
<dbReference type="KEGG" id="qdo:H9Q78_06230"/>
<dbReference type="GO" id="GO:0003700">
    <property type="term" value="F:DNA-binding transcription factor activity"/>
    <property type="evidence" value="ECO:0007669"/>
    <property type="project" value="InterPro"/>
</dbReference>
<sequence length="145" mass="16772">MQSAIEILMASRYRKKVYEKMMGGLCRKYRLTVREMDIIMFLANYPDFDTARDIAEIGMFPKSHVSIAIEALCRRGFLEKQPGRKRNVHLRLTKEGQSVVERGHLVQAEFVRVMFEGVSSEEFADLMNSQEKISKNLKAAYEGME</sequence>
<dbReference type="PANTHER" id="PTHR33164:SF89">
    <property type="entry name" value="MARR FAMILY REGULATORY PROTEIN"/>
    <property type="match status" value="1"/>
</dbReference>
<dbReference type="Proteomes" id="UP000515823">
    <property type="component" value="Chromosome"/>
</dbReference>
<dbReference type="Gene3D" id="1.10.10.10">
    <property type="entry name" value="Winged helix-like DNA-binding domain superfamily/Winged helix DNA-binding domain"/>
    <property type="match status" value="1"/>
</dbReference>
<proteinExistence type="predicted"/>
<dbReference type="SMART" id="SM00347">
    <property type="entry name" value="HTH_MARR"/>
    <property type="match status" value="1"/>
</dbReference>
<keyword evidence="3" id="KW-1185">Reference proteome</keyword>
<evidence type="ECO:0000313" key="3">
    <source>
        <dbReference type="Proteomes" id="UP000515823"/>
    </source>
</evidence>
<dbReference type="PROSITE" id="PS50995">
    <property type="entry name" value="HTH_MARR_2"/>
    <property type="match status" value="1"/>
</dbReference>
<feature type="domain" description="HTH marR-type" evidence="1">
    <location>
        <begin position="1"/>
        <end position="135"/>
    </location>
</feature>
<dbReference type="InterPro" id="IPR036390">
    <property type="entry name" value="WH_DNA-bd_sf"/>
</dbReference>
<dbReference type="GO" id="GO:0006950">
    <property type="term" value="P:response to stress"/>
    <property type="evidence" value="ECO:0007669"/>
    <property type="project" value="TreeGrafter"/>
</dbReference>